<feature type="transmembrane region" description="Helical" evidence="1">
    <location>
        <begin position="63"/>
        <end position="83"/>
    </location>
</feature>
<feature type="transmembrane region" description="Helical" evidence="1">
    <location>
        <begin position="33"/>
        <end position="51"/>
    </location>
</feature>
<evidence type="ECO:0000313" key="3">
    <source>
        <dbReference type="Proteomes" id="UP000324269"/>
    </source>
</evidence>
<name>A0A5D4TV80_9BACI</name>
<comment type="caution">
    <text evidence="2">The sequence shown here is derived from an EMBL/GenBank/DDBJ whole genome shotgun (WGS) entry which is preliminary data.</text>
</comment>
<feature type="transmembrane region" description="Helical" evidence="1">
    <location>
        <begin position="95"/>
        <end position="113"/>
    </location>
</feature>
<organism evidence="2 3">
    <name type="scientific">Rossellomorea aquimaris</name>
    <dbReference type="NCBI Taxonomy" id="189382"/>
    <lineage>
        <taxon>Bacteria</taxon>
        <taxon>Bacillati</taxon>
        <taxon>Bacillota</taxon>
        <taxon>Bacilli</taxon>
        <taxon>Bacillales</taxon>
        <taxon>Bacillaceae</taxon>
        <taxon>Rossellomorea</taxon>
    </lineage>
</organism>
<protein>
    <submittedName>
        <fullName evidence="2">Uncharacterized protein</fullName>
    </submittedName>
</protein>
<keyword evidence="1" id="KW-0472">Membrane</keyword>
<feature type="transmembrane region" description="Helical" evidence="1">
    <location>
        <begin position="125"/>
        <end position="149"/>
    </location>
</feature>
<dbReference type="OrthoDB" id="2861561at2"/>
<dbReference type="EMBL" id="VTEZ01000010">
    <property type="protein sequence ID" value="TYS79587.1"/>
    <property type="molecule type" value="Genomic_DNA"/>
</dbReference>
<reference evidence="2 3" key="1">
    <citation type="submission" date="2019-08" db="EMBL/GenBank/DDBJ databases">
        <title>Bacillus genomes from the desert of Cuatro Cienegas, Coahuila.</title>
        <authorList>
            <person name="Olmedo-Alvarez G."/>
        </authorList>
    </citation>
    <scope>NUCLEOTIDE SEQUENCE [LARGE SCALE GENOMIC DNA]</scope>
    <source>
        <strain evidence="2 3">CH87b_3T</strain>
    </source>
</reference>
<dbReference type="AlphaFoldDB" id="A0A5D4TV80"/>
<proteinExistence type="predicted"/>
<evidence type="ECO:0000256" key="1">
    <source>
        <dbReference type="SAM" id="Phobius"/>
    </source>
</evidence>
<dbReference type="RefSeq" id="WP_148971098.1">
    <property type="nucleotide sequence ID" value="NZ_CANLNA010000017.1"/>
</dbReference>
<feature type="transmembrane region" description="Helical" evidence="1">
    <location>
        <begin position="6"/>
        <end position="21"/>
    </location>
</feature>
<accession>A0A5D4TV80</accession>
<sequence>MSLPFFISILIILIYIVIFMQKKLSFISNFIQFMVLSIISTNYITIMTNNLEWIKASEDVTQFISLLINRECILPLVGIVMVNGYLNYGNRTHRFLLFVCLLCFISVLDLLHIHFKTLEYPHWSLLNTIIINGTYLLICIWVGQGLYYLQKKEERDSGQNL</sequence>
<evidence type="ECO:0000313" key="2">
    <source>
        <dbReference type="EMBL" id="TYS79587.1"/>
    </source>
</evidence>
<gene>
    <name evidence="2" type="ORF">FZC85_21270</name>
</gene>
<dbReference type="Proteomes" id="UP000324269">
    <property type="component" value="Unassembled WGS sequence"/>
</dbReference>
<keyword evidence="1" id="KW-1133">Transmembrane helix</keyword>
<keyword evidence="1" id="KW-0812">Transmembrane</keyword>